<organism evidence="2 3">
    <name type="scientific">Alternaria atra</name>
    <dbReference type="NCBI Taxonomy" id="119953"/>
    <lineage>
        <taxon>Eukaryota</taxon>
        <taxon>Fungi</taxon>
        <taxon>Dikarya</taxon>
        <taxon>Ascomycota</taxon>
        <taxon>Pezizomycotina</taxon>
        <taxon>Dothideomycetes</taxon>
        <taxon>Pleosporomycetidae</taxon>
        <taxon>Pleosporales</taxon>
        <taxon>Pleosporineae</taxon>
        <taxon>Pleosporaceae</taxon>
        <taxon>Alternaria</taxon>
        <taxon>Alternaria sect. Ulocladioides</taxon>
    </lineage>
</organism>
<dbReference type="PANTHER" id="PTHR42085:SF8">
    <property type="entry name" value="F-BOX DOMAIN-CONTAINING PROTEIN"/>
    <property type="match status" value="1"/>
</dbReference>
<evidence type="ECO:0000313" key="3">
    <source>
        <dbReference type="Proteomes" id="UP000676310"/>
    </source>
</evidence>
<gene>
    <name evidence="2" type="ORF">ALTATR162_LOCUS4107</name>
</gene>
<dbReference type="EMBL" id="CAJRGZ010000017">
    <property type="protein sequence ID" value="CAG5156309.1"/>
    <property type="molecule type" value="Genomic_DNA"/>
</dbReference>
<accession>A0A8J2N0M4</accession>
<sequence length="387" mass="43561">MKTPVERQQTPPCLYLMTPPSTGGMVKHVRFNSKAGRADNPNEGESPGAFFEELETFDAKAPDDSDEGESTSSASDTTPPSPFSAGSLIAKPTALEKHDPFASLALTIDTPTATTIEPFRFMDLPIFIRNNIYTQLLIVPGLICVRQKHTPFHDEKKAFLYAERREFLPGIAYALVHFHVDGHKTRFSLVGRTNINILRANKDIFAEAKAVLYSKNAFEIVRPTNELSPPPDYSVRLFPTGCQRLVTKLNIKIRSFYDLHWLLSGGYNVIKNYYRSLVSLTLILEMDSTHKGFGKAWARNGAEEEWESYVQRLRGEMAKELFKQMKFNDKHTNVVPTWMNLRVLFSGEGYDDSMGAVTDGGAIQQAKQHETRQGLTEAWESFRKGGT</sequence>
<feature type="region of interest" description="Disordered" evidence="1">
    <location>
        <begin position="1"/>
        <end position="87"/>
    </location>
</feature>
<dbReference type="Proteomes" id="UP000676310">
    <property type="component" value="Unassembled WGS sequence"/>
</dbReference>
<proteinExistence type="predicted"/>
<reference evidence="2" key="1">
    <citation type="submission" date="2021-05" db="EMBL/GenBank/DDBJ databases">
        <authorList>
            <person name="Stam R."/>
        </authorList>
    </citation>
    <scope>NUCLEOTIDE SEQUENCE</scope>
    <source>
        <strain evidence="2">CS162</strain>
    </source>
</reference>
<dbReference type="PANTHER" id="PTHR42085">
    <property type="entry name" value="F-BOX DOMAIN-CONTAINING PROTEIN"/>
    <property type="match status" value="1"/>
</dbReference>
<name>A0A8J2N0M4_9PLEO</name>
<feature type="compositionally biased region" description="Polar residues" evidence="1">
    <location>
        <begin position="1"/>
        <end position="11"/>
    </location>
</feature>
<dbReference type="AlphaFoldDB" id="A0A8J2N0M4"/>
<dbReference type="InterPro" id="IPR038883">
    <property type="entry name" value="AN11006-like"/>
</dbReference>
<keyword evidence="3" id="KW-1185">Reference proteome</keyword>
<dbReference type="GeneID" id="67015738"/>
<protein>
    <submittedName>
        <fullName evidence="2">Uncharacterized protein</fullName>
    </submittedName>
</protein>
<comment type="caution">
    <text evidence="2">The sequence shown here is derived from an EMBL/GenBank/DDBJ whole genome shotgun (WGS) entry which is preliminary data.</text>
</comment>
<evidence type="ECO:0000313" key="2">
    <source>
        <dbReference type="EMBL" id="CAG5156309.1"/>
    </source>
</evidence>
<dbReference type="RefSeq" id="XP_043167652.1">
    <property type="nucleotide sequence ID" value="XM_043311717.1"/>
</dbReference>
<evidence type="ECO:0000256" key="1">
    <source>
        <dbReference type="SAM" id="MobiDB-lite"/>
    </source>
</evidence>
<dbReference type="OrthoDB" id="2951834at2759"/>